<gene>
    <name evidence="1" type="ORF">Salat_0520700</name>
</gene>
<accession>A0AAE2D0U8</accession>
<name>A0AAE2D0U8_9LAMI</name>
<sequence>MADEEGTRIGVLFFNDEVNLFAGKFELHKTYLISNGEVKKVNPMFLNAHLEIELVLKRYTIVKDASAPIDDNINFNFVDFDEIDTEVHSTMGVDHNSINSTNRSSY</sequence>
<dbReference type="SUPFAM" id="SSF50249">
    <property type="entry name" value="Nucleic acid-binding proteins"/>
    <property type="match status" value="1"/>
</dbReference>
<protein>
    <submittedName>
        <fullName evidence="1">Uncharacterized protein</fullName>
    </submittedName>
</protein>
<reference evidence="1" key="2">
    <citation type="journal article" date="2024" name="Plant">
        <title>Genomic evolution and insights into agronomic trait innovations of Sesamum species.</title>
        <authorList>
            <person name="Miao H."/>
            <person name="Wang L."/>
            <person name="Qu L."/>
            <person name="Liu H."/>
            <person name="Sun Y."/>
            <person name="Le M."/>
            <person name="Wang Q."/>
            <person name="Wei S."/>
            <person name="Zheng Y."/>
            <person name="Lin W."/>
            <person name="Duan Y."/>
            <person name="Cao H."/>
            <person name="Xiong S."/>
            <person name="Wang X."/>
            <person name="Wei L."/>
            <person name="Li C."/>
            <person name="Ma Q."/>
            <person name="Ju M."/>
            <person name="Zhao R."/>
            <person name="Li G."/>
            <person name="Mu C."/>
            <person name="Tian Q."/>
            <person name="Mei H."/>
            <person name="Zhang T."/>
            <person name="Gao T."/>
            <person name="Zhang H."/>
        </authorList>
    </citation>
    <scope>NUCLEOTIDE SEQUENCE</scope>
    <source>
        <strain evidence="1">3651</strain>
    </source>
</reference>
<comment type="caution">
    <text evidence="1">The sequence shown here is derived from an EMBL/GenBank/DDBJ whole genome shotgun (WGS) entry which is preliminary data.</text>
</comment>
<dbReference type="AlphaFoldDB" id="A0AAE2D0U8"/>
<dbReference type="EMBL" id="JACGWO010000001">
    <property type="protein sequence ID" value="KAK4441857.1"/>
    <property type="molecule type" value="Genomic_DNA"/>
</dbReference>
<dbReference type="Gene3D" id="2.40.50.140">
    <property type="entry name" value="Nucleic acid-binding proteins"/>
    <property type="match status" value="1"/>
</dbReference>
<dbReference type="InterPro" id="IPR012340">
    <property type="entry name" value="NA-bd_OB-fold"/>
</dbReference>
<organism evidence="1 2">
    <name type="scientific">Sesamum alatum</name>
    <dbReference type="NCBI Taxonomy" id="300844"/>
    <lineage>
        <taxon>Eukaryota</taxon>
        <taxon>Viridiplantae</taxon>
        <taxon>Streptophyta</taxon>
        <taxon>Embryophyta</taxon>
        <taxon>Tracheophyta</taxon>
        <taxon>Spermatophyta</taxon>
        <taxon>Magnoliopsida</taxon>
        <taxon>eudicotyledons</taxon>
        <taxon>Gunneridae</taxon>
        <taxon>Pentapetalae</taxon>
        <taxon>asterids</taxon>
        <taxon>lamiids</taxon>
        <taxon>Lamiales</taxon>
        <taxon>Pedaliaceae</taxon>
        <taxon>Sesamum</taxon>
    </lineage>
</organism>
<dbReference type="Proteomes" id="UP001293254">
    <property type="component" value="Unassembled WGS sequence"/>
</dbReference>
<evidence type="ECO:0000313" key="1">
    <source>
        <dbReference type="EMBL" id="KAK4441857.1"/>
    </source>
</evidence>
<proteinExistence type="predicted"/>
<evidence type="ECO:0000313" key="2">
    <source>
        <dbReference type="Proteomes" id="UP001293254"/>
    </source>
</evidence>
<keyword evidence="2" id="KW-1185">Reference proteome</keyword>
<reference evidence="1" key="1">
    <citation type="submission" date="2020-06" db="EMBL/GenBank/DDBJ databases">
        <authorList>
            <person name="Li T."/>
            <person name="Hu X."/>
            <person name="Zhang T."/>
            <person name="Song X."/>
            <person name="Zhang H."/>
            <person name="Dai N."/>
            <person name="Sheng W."/>
            <person name="Hou X."/>
            <person name="Wei L."/>
        </authorList>
    </citation>
    <scope>NUCLEOTIDE SEQUENCE</scope>
    <source>
        <strain evidence="1">3651</strain>
        <tissue evidence="1">Leaf</tissue>
    </source>
</reference>